<feature type="non-terminal residue" evidence="1">
    <location>
        <position position="1"/>
    </location>
</feature>
<dbReference type="EMBL" id="BARS01056021">
    <property type="protein sequence ID" value="GAG50961.1"/>
    <property type="molecule type" value="Genomic_DNA"/>
</dbReference>
<name>X0ZRX2_9ZZZZ</name>
<gene>
    <name evidence="1" type="ORF">S01H1_82609</name>
</gene>
<proteinExistence type="predicted"/>
<accession>X0ZRX2</accession>
<sequence length="39" mass="4439">DPLTAEFPKGIPDEILLGMKFRVSEIDFQLNVVTFTLDE</sequence>
<protein>
    <submittedName>
        <fullName evidence="1">Uncharacterized protein</fullName>
    </submittedName>
</protein>
<evidence type="ECO:0000313" key="1">
    <source>
        <dbReference type="EMBL" id="GAG50961.1"/>
    </source>
</evidence>
<organism evidence="1">
    <name type="scientific">marine sediment metagenome</name>
    <dbReference type="NCBI Taxonomy" id="412755"/>
    <lineage>
        <taxon>unclassified sequences</taxon>
        <taxon>metagenomes</taxon>
        <taxon>ecological metagenomes</taxon>
    </lineage>
</organism>
<reference evidence="1" key="1">
    <citation type="journal article" date="2014" name="Front. Microbiol.">
        <title>High frequency of phylogenetically diverse reductive dehalogenase-homologous genes in deep subseafloor sedimentary metagenomes.</title>
        <authorList>
            <person name="Kawai M."/>
            <person name="Futagami T."/>
            <person name="Toyoda A."/>
            <person name="Takaki Y."/>
            <person name="Nishi S."/>
            <person name="Hori S."/>
            <person name="Arai W."/>
            <person name="Tsubouchi T."/>
            <person name="Morono Y."/>
            <person name="Uchiyama I."/>
            <person name="Ito T."/>
            <person name="Fujiyama A."/>
            <person name="Inagaki F."/>
            <person name="Takami H."/>
        </authorList>
    </citation>
    <scope>NUCLEOTIDE SEQUENCE</scope>
    <source>
        <strain evidence="1">Expedition CK06-06</strain>
    </source>
</reference>
<comment type="caution">
    <text evidence="1">The sequence shown here is derived from an EMBL/GenBank/DDBJ whole genome shotgun (WGS) entry which is preliminary data.</text>
</comment>
<dbReference type="AlphaFoldDB" id="X0ZRX2"/>